<feature type="binding site" evidence="3">
    <location>
        <position position="95"/>
    </location>
    <ligand>
        <name>Fe cation</name>
        <dbReference type="ChEBI" id="CHEBI:24875"/>
    </ligand>
</feature>
<dbReference type="PIRSF" id="PIRSF004749">
    <property type="entry name" value="Pep_def"/>
    <property type="match status" value="1"/>
</dbReference>
<comment type="caution">
    <text evidence="4">The sequence shown here is derived from an EMBL/GenBank/DDBJ whole genome shotgun (WGS) entry which is preliminary data.</text>
</comment>
<keyword evidence="2 3" id="KW-0408">Iron</keyword>
<dbReference type="AlphaFoldDB" id="A0A9D0ZFV8"/>
<evidence type="ECO:0000256" key="1">
    <source>
        <dbReference type="ARBA" id="ARBA00010759"/>
    </source>
</evidence>
<evidence type="ECO:0000313" key="4">
    <source>
        <dbReference type="EMBL" id="HIQ79645.1"/>
    </source>
</evidence>
<dbReference type="Pfam" id="PF01327">
    <property type="entry name" value="Pep_deformylase"/>
    <property type="match status" value="1"/>
</dbReference>
<keyword evidence="3" id="KW-0479">Metal-binding</keyword>
<dbReference type="PANTHER" id="PTHR10458">
    <property type="entry name" value="PEPTIDE DEFORMYLASE"/>
    <property type="match status" value="1"/>
</dbReference>
<dbReference type="GO" id="GO:0046872">
    <property type="term" value="F:metal ion binding"/>
    <property type="evidence" value="ECO:0007669"/>
    <property type="project" value="UniProtKB-KW"/>
</dbReference>
<dbReference type="InterPro" id="IPR036821">
    <property type="entry name" value="Peptide_deformylase_sf"/>
</dbReference>
<comment type="catalytic activity">
    <reaction evidence="3">
        <text>N-terminal N-formyl-L-methionyl-[peptide] + H2O = N-terminal L-methionyl-[peptide] + formate</text>
        <dbReference type="Rhea" id="RHEA:24420"/>
        <dbReference type="Rhea" id="RHEA-COMP:10639"/>
        <dbReference type="Rhea" id="RHEA-COMP:10640"/>
        <dbReference type="ChEBI" id="CHEBI:15377"/>
        <dbReference type="ChEBI" id="CHEBI:15740"/>
        <dbReference type="ChEBI" id="CHEBI:49298"/>
        <dbReference type="ChEBI" id="CHEBI:64731"/>
        <dbReference type="EC" id="3.5.1.88"/>
    </reaction>
</comment>
<dbReference type="InterPro" id="IPR023635">
    <property type="entry name" value="Peptide_deformylase"/>
</dbReference>
<dbReference type="Proteomes" id="UP000824262">
    <property type="component" value="Unassembled WGS sequence"/>
</dbReference>
<keyword evidence="3 4" id="KW-0378">Hydrolase</keyword>
<reference evidence="4" key="1">
    <citation type="submission" date="2020-10" db="EMBL/GenBank/DDBJ databases">
        <authorList>
            <person name="Gilroy R."/>
        </authorList>
    </citation>
    <scope>NUCLEOTIDE SEQUENCE</scope>
    <source>
        <strain evidence="4">ChiBcolR7-354</strain>
    </source>
</reference>
<dbReference type="GO" id="GO:0006412">
    <property type="term" value="P:translation"/>
    <property type="evidence" value="ECO:0007669"/>
    <property type="project" value="UniProtKB-UniRule"/>
</dbReference>
<reference evidence="4" key="2">
    <citation type="journal article" date="2021" name="PeerJ">
        <title>Extensive microbial diversity within the chicken gut microbiome revealed by metagenomics and culture.</title>
        <authorList>
            <person name="Gilroy R."/>
            <person name="Ravi A."/>
            <person name="Getino M."/>
            <person name="Pursley I."/>
            <person name="Horton D.L."/>
            <person name="Alikhan N.F."/>
            <person name="Baker D."/>
            <person name="Gharbi K."/>
            <person name="Hall N."/>
            <person name="Watson M."/>
            <person name="Adriaenssens E.M."/>
            <person name="Foster-Nyarko E."/>
            <person name="Jarju S."/>
            <person name="Secka A."/>
            <person name="Antonio M."/>
            <person name="Oren A."/>
            <person name="Chaudhuri R.R."/>
            <person name="La Ragione R."/>
            <person name="Hildebrand F."/>
            <person name="Pallen M.J."/>
        </authorList>
    </citation>
    <scope>NUCLEOTIDE SEQUENCE</scope>
    <source>
        <strain evidence="4">ChiBcolR7-354</strain>
    </source>
</reference>
<comment type="function">
    <text evidence="3">Removes the formyl group from the N-terminal Met of newly synthesized proteins. Requires at least a dipeptide for an efficient rate of reaction. N-terminal L-methionine is a prerequisite for activity but the enzyme has broad specificity at other positions.</text>
</comment>
<keyword evidence="3" id="KW-0648">Protein biosynthesis</keyword>
<dbReference type="HAMAP" id="MF_00163">
    <property type="entry name" value="Pep_deformylase"/>
    <property type="match status" value="1"/>
</dbReference>
<dbReference type="EMBL" id="DVGA01000116">
    <property type="protein sequence ID" value="HIQ79645.1"/>
    <property type="molecule type" value="Genomic_DNA"/>
</dbReference>
<dbReference type="PRINTS" id="PR01576">
    <property type="entry name" value="PDEFORMYLASE"/>
</dbReference>
<comment type="cofactor">
    <cofactor evidence="3">
        <name>Fe(2+)</name>
        <dbReference type="ChEBI" id="CHEBI:29033"/>
    </cofactor>
    <text evidence="3">Binds 1 Fe(2+) ion.</text>
</comment>
<dbReference type="NCBIfam" id="NF001159">
    <property type="entry name" value="PRK00150.1-3"/>
    <property type="match status" value="1"/>
</dbReference>
<gene>
    <name evidence="3 4" type="primary">def</name>
    <name evidence="4" type="ORF">IAB77_10365</name>
</gene>
<comment type="similarity">
    <text evidence="1 3">Belongs to the polypeptide deformylase family.</text>
</comment>
<dbReference type="NCBIfam" id="TIGR00079">
    <property type="entry name" value="pept_deformyl"/>
    <property type="match status" value="1"/>
</dbReference>
<proteinExistence type="inferred from homology"/>
<protein>
    <recommendedName>
        <fullName evidence="3">Peptide deformylase</fullName>
        <shortName evidence="3">PDF</shortName>
        <ecNumber evidence="3">3.5.1.88</ecNumber>
    </recommendedName>
    <alternativeName>
        <fullName evidence="3">Polypeptide deformylase</fullName>
    </alternativeName>
</protein>
<sequence length="171" mass="19096">MATRRILPNVEPALHKKCRVVTSFDDRLHTLLDDMRETLLEADGVGLAAPQVGILRRAIVVLETNVPEGEEPKMIELVNPEIIESSGEQFGPEGCLSLPGRWGLVSRPMEVRVKAQDRDGNSFELSGTGLTARCYCHEIDHLNGVVFTDVAERMLSEEELENGSWREEVEE</sequence>
<name>A0A9D0ZFV8_9FIRM</name>
<feature type="active site" evidence="3">
    <location>
        <position position="138"/>
    </location>
</feature>
<evidence type="ECO:0000256" key="3">
    <source>
        <dbReference type="HAMAP-Rule" id="MF_00163"/>
    </source>
</evidence>
<dbReference type="PANTHER" id="PTHR10458:SF22">
    <property type="entry name" value="PEPTIDE DEFORMYLASE"/>
    <property type="match status" value="1"/>
</dbReference>
<dbReference type="EC" id="3.5.1.88" evidence="3"/>
<evidence type="ECO:0000313" key="5">
    <source>
        <dbReference type="Proteomes" id="UP000824262"/>
    </source>
</evidence>
<accession>A0A9D0ZFV8</accession>
<dbReference type="CDD" id="cd00487">
    <property type="entry name" value="Pep_deformylase"/>
    <property type="match status" value="1"/>
</dbReference>
<dbReference type="Gene3D" id="3.90.45.10">
    <property type="entry name" value="Peptide deformylase"/>
    <property type="match status" value="1"/>
</dbReference>
<feature type="binding site" evidence="3">
    <location>
        <position position="141"/>
    </location>
    <ligand>
        <name>Fe cation</name>
        <dbReference type="ChEBI" id="CHEBI:24875"/>
    </ligand>
</feature>
<feature type="binding site" evidence="3">
    <location>
        <position position="137"/>
    </location>
    <ligand>
        <name>Fe cation</name>
        <dbReference type="ChEBI" id="CHEBI:24875"/>
    </ligand>
</feature>
<dbReference type="GO" id="GO:0042586">
    <property type="term" value="F:peptide deformylase activity"/>
    <property type="evidence" value="ECO:0007669"/>
    <property type="project" value="UniProtKB-UniRule"/>
</dbReference>
<evidence type="ECO:0000256" key="2">
    <source>
        <dbReference type="ARBA" id="ARBA00023004"/>
    </source>
</evidence>
<organism evidence="4 5">
    <name type="scientific">Candidatus Scatomorpha intestinavium</name>
    <dbReference type="NCBI Taxonomy" id="2840922"/>
    <lineage>
        <taxon>Bacteria</taxon>
        <taxon>Bacillati</taxon>
        <taxon>Bacillota</taxon>
        <taxon>Clostridia</taxon>
        <taxon>Eubacteriales</taxon>
        <taxon>Candidatus Scatomorpha</taxon>
    </lineage>
</organism>
<dbReference type="SUPFAM" id="SSF56420">
    <property type="entry name" value="Peptide deformylase"/>
    <property type="match status" value="1"/>
</dbReference>